<feature type="transmembrane region" description="Helical" evidence="7">
    <location>
        <begin position="91"/>
        <end position="107"/>
    </location>
</feature>
<dbReference type="InterPro" id="IPR036259">
    <property type="entry name" value="MFS_trans_sf"/>
</dbReference>
<keyword evidence="4 7" id="KW-0812">Transmembrane</keyword>
<dbReference type="GO" id="GO:0012505">
    <property type="term" value="C:endomembrane system"/>
    <property type="evidence" value="ECO:0007669"/>
    <property type="project" value="UniProtKB-SubCell"/>
</dbReference>
<feature type="transmembrane region" description="Helical" evidence="7">
    <location>
        <begin position="350"/>
        <end position="370"/>
    </location>
</feature>
<evidence type="ECO:0000259" key="8">
    <source>
        <dbReference type="PROSITE" id="PS50850"/>
    </source>
</evidence>
<feature type="domain" description="Major facilitator superfamily (MFS) profile" evidence="8">
    <location>
        <begin position="54"/>
        <end position="544"/>
    </location>
</feature>
<feature type="transmembrane region" description="Helical" evidence="7">
    <location>
        <begin position="448"/>
        <end position="470"/>
    </location>
</feature>
<evidence type="ECO:0000313" key="9">
    <source>
        <dbReference type="EMBL" id="KAJ7334872.1"/>
    </source>
</evidence>
<dbReference type="Gene3D" id="1.20.1250.20">
    <property type="entry name" value="MFS general substrate transporter like domains"/>
    <property type="match status" value="1"/>
</dbReference>
<evidence type="ECO:0000256" key="4">
    <source>
        <dbReference type="ARBA" id="ARBA00022692"/>
    </source>
</evidence>
<protein>
    <submittedName>
        <fullName evidence="9">Member of the major facilitator superfamily</fullName>
    </submittedName>
</protein>
<dbReference type="PANTHER" id="PTHR23501:SF84">
    <property type="entry name" value="VACUOLAR MEMBRANE AMINO ACID UPTAKE TRANSPORTER FNX2"/>
    <property type="match status" value="1"/>
</dbReference>
<dbReference type="InterPro" id="IPR011701">
    <property type="entry name" value="MFS"/>
</dbReference>
<keyword evidence="10" id="KW-1185">Reference proteome</keyword>
<feature type="transmembrane region" description="Helical" evidence="7">
    <location>
        <begin position="314"/>
        <end position="338"/>
    </location>
</feature>
<keyword evidence="3" id="KW-0813">Transport</keyword>
<evidence type="ECO:0000256" key="5">
    <source>
        <dbReference type="ARBA" id="ARBA00022989"/>
    </source>
</evidence>
<feature type="transmembrane region" description="Helical" evidence="7">
    <location>
        <begin position="205"/>
        <end position="226"/>
    </location>
</feature>
<comment type="similarity">
    <text evidence="2">Belongs to the major facilitator superfamily.</text>
</comment>
<dbReference type="GO" id="GO:0015174">
    <property type="term" value="F:basic amino acid transmembrane transporter activity"/>
    <property type="evidence" value="ECO:0007669"/>
    <property type="project" value="TreeGrafter"/>
</dbReference>
<feature type="transmembrane region" description="Helical" evidence="7">
    <location>
        <begin position="382"/>
        <end position="403"/>
    </location>
</feature>
<feature type="transmembrane region" description="Helical" evidence="7">
    <location>
        <begin position="54"/>
        <end position="79"/>
    </location>
</feature>
<dbReference type="SUPFAM" id="SSF103473">
    <property type="entry name" value="MFS general substrate transporter"/>
    <property type="match status" value="1"/>
</dbReference>
<organism evidence="9 10">
    <name type="scientific">Mycena albidolilacea</name>
    <dbReference type="NCBI Taxonomy" id="1033008"/>
    <lineage>
        <taxon>Eukaryota</taxon>
        <taxon>Fungi</taxon>
        <taxon>Dikarya</taxon>
        <taxon>Basidiomycota</taxon>
        <taxon>Agaricomycotina</taxon>
        <taxon>Agaricomycetes</taxon>
        <taxon>Agaricomycetidae</taxon>
        <taxon>Agaricales</taxon>
        <taxon>Marasmiineae</taxon>
        <taxon>Mycenaceae</taxon>
        <taxon>Mycena</taxon>
    </lineage>
</organism>
<dbReference type="Proteomes" id="UP001218218">
    <property type="component" value="Unassembled WGS sequence"/>
</dbReference>
<evidence type="ECO:0000256" key="3">
    <source>
        <dbReference type="ARBA" id="ARBA00022448"/>
    </source>
</evidence>
<dbReference type="AlphaFoldDB" id="A0AAD6ZSD4"/>
<keyword evidence="6 7" id="KW-0472">Membrane</keyword>
<keyword evidence="5 7" id="KW-1133">Transmembrane helix</keyword>
<sequence length="549" mass="58743">MFVDCSASMRLVGPLVLRFSTMPDETSPLLGEQNSVSDRHAEDSHKPQISLPSILIPMAFGIFLCAMDQTIVVSSYAAIGSELNQLQNTSWIATAYMMTLTSFQPLYGKMSDIFGRKPCLLFAYSVFAVGCLCCSFARTLPELILARGLTGIGGGGMSTVASIIMSDIVPLRSRGTWQGIMNIIYTSGSAMGAPLGGFLSDSIGWRWGFLIQVPAIVLAFISVFFALHLPHTDTSHFAAKLKRVDFPGALSLVLCVFFLLLGLDRGGNIAWWDSYTISALSLFSLFLALFAAVELRWAAEPFAPRRIIAHRALIGAYLVNFFALMSAFSMLFHVPLFYQAVLGKSPAEVGFWLLPTVLGGVLGSLGGGLCIQVTGKYYWVTVYAYVAMLLGMATTVLEAGVIAKSAVGVALGSLISAVGNGSGVTTSLIALISNAGPADQAMATAVSYLFRSLGSVVGLSVGSTLLQISLRTALRKLLPNDVDIDEIVRRVRESLTYIDEELDAVTAGIVRNAYADAVRVTMWFSTSVAALALASAVFIKEKPITPRAP</sequence>
<gene>
    <name evidence="9" type="ORF">DFH08DRAFT_879558</name>
</gene>
<evidence type="ECO:0000256" key="1">
    <source>
        <dbReference type="ARBA" id="ARBA00004127"/>
    </source>
</evidence>
<evidence type="ECO:0000313" key="10">
    <source>
        <dbReference type="Proteomes" id="UP001218218"/>
    </source>
</evidence>
<dbReference type="Gene3D" id="1.20.1720.10">
    <property type="entry name" value="Multidrug resistance protein D"/>
    <property type="match status" value="1"/>
</dbReference>
<accession>A0AAD6ZSD4</accession>
<feature type="transmembrane region" description="Helical" evidence="7">
    <location>
        <begin position="246"/>
        <end position="263"/>
    </location>
</feature>
<dbReference type="GO" id="GO:0000329">
    <property type="term" value="C:fungal-type vacuole membrane"/>
    <property type="evidence" value="ECO:0007669"/>
    <property type="project" value="TreeGrafter"/>
</dbReference>
<evidence type="ECO:0000256" key="7">
    <source>
        <dbReference type="SAM" id="Phobius"/>
    </source>
</evidence>
<comment type="caution">
    <text evidence="9">The sequence shown here is derived from an EMBL/GenBank/DDBJ whole genome shotgun (WGS) entry which is preliminary data.</text>
</comment>
<dbReference type="PANTHER" id="PTHR23501">
    <property type="entry name" value="MAJOR FACILITATOR SUPERFAMILY"/>
    <property type="match status" value="1"/>
</dbReference>
<feature type="transmembrane region" description="Helical" evidence="7">
    <location>
        <begin position="180"/>
        <end position="199"/>
    </location>
</feature>
<evidence type="ECO:0000256" key="6">
    <source>
        <dbReference type="ARBA" id="ARBA00023136"/>
    </source>
</evidence>
<dbReference type="InterPro" id="IPR020846">
    <property type="entry name" value="MFS_dom"/>
</dbReference>
<feature type="transmembrane region" description="Helical" evidence="7">
    <location>
        <begin position="409"/>
        <end position="436"/>
    </location>
</feature>
<dbReference type="FunFam" id="1.20.1720.10:FF:000013">
    <property type="entry name" value="Related to multidrug resistance proteins"/>
    <property type="match status" value="1"/>
</dbReference>
<dbReference type="EMBL" id="JARIHO010000032">
    <property type="protein sequence ID" value="KAJ7334872.1"/>
    <property type="molecule type" value="Genomic_DNA"/>
</dbReference>
<reference evidence="9" key="1">
    <citation type="submission" date="2023-03" db="EMBL/GenBank/DDBJ databases">
        <title>Massive genome expansion in bonnet fungi (Mycena s.s.) driven by repeated elements and novel gene families across ecological guilds.</title>
        <authorList>
            <consortium name="Lawrence Berkeley National Laboratory"/>
            <person name="Harder C.B."/>
            <person name="Miyauchi S."/>
            <person name="Viragh M."/>
            <person name="Kuo A."/>
            <person name="Thoen E."/>
            <person name="Andreopoulos B."/>
            <person name="Lu D."/>
            <person name="Skrede I."/>
            <person name="Drula E."/>
            <person name="Henrissat B."/>
            <person name="Morin E."/>
            <person name="Kohler A."/>
            <person name="Barry K."/>
            <person name="LaButti K."/>
            <person name="Morin E."/>
            <person name="Salamov A."/>
            <person name="Lipzen A."/>
            <person name="Mereny Z."/>
            <person name="Hegedus B."/>
            <person name="Baldrian P."/>
            <person name="Stursova M."/>
            <person name="Weitz H."/>
            <person name="Taylor A."/>
            <person name="Grigoriev I.V."/>
            <person name="Nagy L.G."/>
            <person name="Martin F."/>
            <person name="Kauserud H."/>
        </authorList>
    </citation>
    <scope>NUCLEOTIDE SEQUENCE</scope>
    <source>
        <strain evidence="9">CBHHK002</strain>
    </source>
</reference>
<proteinExistence type="inferred from homology"/>
<name>A0AAD6ZSD4_9AGAR</name>
<dbReference type="Pfam" id="PF07690">
    <property type="entry name" value="MFS_1"/>
    <property type="match status" value="1"/>
</dbReference>
<evidence type="ECO:0000256" key="2">
    <source>
        <dbReference type="ARBA" id="ARBA00008335"/>
    </source>
</evidence>
<comment type="subcellular location">
    <subcellularLocation>
        <location evidence="1">Endomembrane system</location>
        <topology evidence="1">Multi-pass membrane protein</topology>
    </subcellularLocation>
</comment>
<feature type="transmembrane region" description="Helical" evidence="7">
    <location>
        <begin position="275"/>
        <end position="293"/>
    </location>
</feature>
<feature type="transmembrane region" description="Helical" evidence="7">
    <location>
        <begin position="119"/>
        <end position="138"/>
    </location>
</feature>
<feature type="transmembrane region" description="Helical" evidence="7">
    <location>
        <begin position="520"/>
        <end position="539"/>
    </location>
</feature>
<dbReference type="PROSITE" id="PS50850">
    <property type="entry name" value="MFS"/>
    <property type="match status" value="1"/>
</dbReference>
<feature type="transmembrane region" description="Helical" evidence="7">
    <location>
        <begin position="144"/>
        <end position="168"/>
    </location>
</feature>